<feature type="transmembrane region" description="Helical" evidence="1">
    <location>
        <begin position="23"/>
        <end position="43"/>
    </location>
</feature>
<sequence length="49" mass="5408">MYKLGRRKKAEVIEKKSALVKDLVTFIITAQTGLIGTALGFYFGSKSND</sequence>
<dbReference type="Proteomes" id="UP000326678">
    <property type="component" value="Chromosome Gxm1"/>
</dbReference>
<dbReference type="KEGG" id="nsh:GXM_06751"/>
<reference evidence="2 3" key="1">
    <citation type="submission" date="2019-10" db="EMBL/GenBank/DDBJ databases">
        <title>Genomic and transcriptomic insights into the perfect genentic adaptation of a filamentous nitrogen-fixing cyanobacterium to rice fields.</title>
        <authorList>
            <person name="Chen Z."/>
        </authorList>
    </citation>
    <scope>NUCLEOTIDE SEQUENCE [LARGE SCALE GENOMIC DNA]</scope>
    <source>
        <strain evidence="2">CCNUC1</strain>
    </source>
</reference>
<protein>
    <submittedName>
        <fullName evidence="2">Uncharacterized protein</fullName>
    </submittedName>
</protein>
<evidence type="ECO:0000313" key="2">
    <source>
        <dbReference type="EMBL" id="QFS49257.1"/>
    </source>
</evidence>
<keyword evidence="1" id="KW-0812">Transmembrane</keyword>
<keyword evidence="1" id="KW-0472">Membrane</keyword>
<keyword evidence="1" id="KW-1133">Transmembrane helix</keyword>
<accession>A0A5P8W8X8</accession>
<name>A0A5P8W8X8_9NOSO</name>
<proteinExistence type="predicted"/>
<gene>
    <name evidence="2" type="ORF">GXM_06751</name>
</gene>
<dbReference type="EMBL" id="CP045226">
    <property type="protein sequence ID" value="QFS49257.1"/>
    <property type="molecule type" value="Genomic_DNA"/>
</dbReference>
<dbReference type="AlphaFoldDB" id="A0A5P8W8X8"/>
<evidence type="ECO:0000256" key="1">
    <source>
        <dbReference type="SAM" id="Phobius"/>
    </source>
</evidence>
<keyword evidence="3" id="KW-1185">Reference proteome</keyword>
<evidence type="ECO:0000313" key="3">
    <source>
        <dbReference type="Proteomes" id="UP000326678"/>
    </source>
</evidence>
<organism evidence="2 3">
    <name type="scientific">Nostoc sphaeroides CCNUC1</name>
    <dbReference type="NCBI Taxonomy" id="2653204"/>
    <lineage>
        <taxon>Bacteria</taxon>
        <taxon>Bacillati</taxon>
        <taxon>Cyanobacteriota</taxon>
        <taxon>Cyanophyceae</taxon>
        <taxon>Nostocales</taxon>
        <taxon>Nostocaceae</taxon>
        <taxon>Nostoc</taxon>
    </lineage>
</organism>